<proteinExistence type="predicted"/>
<evidence type="ECO:0000313" key="3">
    <source>
        <dbReference type="RefSeq" id="XP_033572320.1"/>
    </source>
</evidence>
<sequence length="159" mass="17515">MCVIGSVRYTPSPEPSGSFVKPKSTSDEQELQLTNGLGHGQWRDSILAQLLGRDMSKPLEWCASSDQWDGFDKSYTSRFVNGQDILAIYKPRSSSWQNYSAEKLEELENSDGVGSLGIMIDGVSGDALEHMILTCVAIEEQIMRSKGFGGSYHADWSGQ</sequence>
<protein>
    <submittedName>
        <fullName evidence="1 3">Uncharacterized protein</fullName>
    </submittedName>
</protein>
<reference evidence="1 3" key="1">
    <citation type="journal article" date="2020" name="Stud. Mycol.">
        <title>101 Dothideomycetes genomes: a test case for predicting lifestyles and emergence of pathogens.</title>
        <authorList>
            <person name="Haridas S."/>
            <person name="Albert R."/>
            <person name="Binder M."/>
            <person name="Bloem J."/>
            <person name="Labutti K."/>
            <person name="Salamov A."/>
            <person name="Andreopoulos B."/>
            <person name="Baker S."/>
            <person name="Barry K."/>
            <person name="Bills G."/>
            <person name="Bluhm B."/>
            <person name="Cannon C."/>
            <person name="Castanera R."/>
            <person name="Culley D."/>
            <person name="Daum C."/>
            <person name="Ezra D."/>
            <person name="Gonzalez J."/>
            <person name="Henrissat B."/>
            <person name="Kuo A."/>
            <person name="Liang C."/>
            <person name="Lipzen A."/>
            <person name="Lutzoni F."/>
            <person name="Magnuson J."/>
            <person name="Mondo S."/>
            <person name="Nolan M."/>
            <person name="Ohm R."/>
            <person name="Pangilinan J."/>
            <person name="Park H.-J."/>
            <person name="Ramirez L."/>
            <person name="Alfaro M."/>
            <person name="Sun H."/>
            <person name="Tritt A."/>
            <person name="Yoshinaga Y."/>
            <person name="Zwiers L.-H."/>
            <person name="Turgeon B."/>
            <person name="Goodwin S."/>
            <person name="Spatafora J."/>
            <person name="Crous P."/>
            <person name="Grigoriev I."/>
        </authorList>
    </citation>
    <scope>NUCLEOTIDE SEQUENCE</scope>
    <source>
        <strain evidence="1 3">CBS 304.34</strain>
    </source>
</reference>
<gene>
    <name evidence="1 3" type="ORF">BDZ99DRAFT_525058</name>
</gene>
<dbReference type="GeneID" id="54466860"/>
<dbReference type="Proteomes" id="UP000504636">
    <property type="component" value="Unplaced"/>
</dbReference>
<reference evidence="3" key="3">
    <citation type="submission" date="2025-04" db="UniProtKB">
        <authorList>
            <consortium name="RefSeq"/>
        </authorList>
    </citation>
    <scope>IDENTIFICATION</scope>
    <source>
        <strain evidence="3">CBS 304.34</strain>
    </source>
</reference>
<evidence type="ECO:0000313" key="1">
    <source>
        <dbReference type="EMBL" id="KAF2805356.1"/>
    </source>
</evidence>
<keyword evidence="2" id="KW-1185">Reference proteome</keyword>
<accession>A0A6A6Y962</accession>
<evidence type="ECO:0000313" key="2">
    <source>
        <dbReference type="Proteomes" id="UP000504636"/>
    </source>
</evidence>
<dbReference type="OrthoDB" id="3798937at2759"/>
<dbReference type="EMBL" id="MU003710">
    <property type="protein sequence ID" value="KAF2805356.1"/>
    <property type="molecule type" value="Genomic_DNA"/>
</dbReference>
<dbReference type="RefSeq" id="XP_033572320.1">
    <property type="nucleotide sequence ID" value="XM_033725967.1"/>
</dbReference>
<dbReference type="AlphaFoldDB" id="A0A6A6Y962"/>
<name>A0A6A6Y962_9PEZI</name>
<organism evidence="1">
    <name type="scientific">Mytilinidion resinicola</name>
    <dbReference type="NCBI Taxonomy" id="574789"/>
    <lineage>
        <taxon>Eukaryota</taxon>
        <taxon>Fungi</taxon>
        <taxon>Dikarya</taxon>
        <taxon>Ascomycota</taxon>
        <taxon>Pezizomycotina</taxon>
        <taxon>Dothideomycetes</taxon>
        <taxon>Pleosporomycetidae</taxon>
        <taxon>Mytilinidiales</taxon>
        <taxon>Mytilinidiaceae</taxon>
        <taxon>Mytilinidion</taxon>
    </lineage>
</organism>
<reference evidence="3" key="2">
    <citation type="submission" date="2020-04" db="EMBL/GenBank/DDBJ databases">
        <authorList>
            <consortium name="NCBI Genome Project"/>
        </authorList>
    </citation>
    <scope>NUCLEOTIDE SEQUENCE</scope>
    <source>
        <strain evidence="3">CBS 304.34</strain>
    </source>
</reference>